<feature type="domain" description="HTH lysR-type" evidence="5">
    <location>
        <begin position="3"/>
        <end position="60"/>
    </location>
</feature>
<dbReference type="InterPro" id="IPR050950">
    <property type="entry name" value="HTH-type_LysR_regulators"/>
</dbReference>
<dbReference type="PANTHER" id="PTHR30419">
    <property type="entry name" value="HTH-TYPE TRANSCRIPTIONAL REGULATOR YBHD"/>
    <property type="match status" value="1"/>
</dbReference>
<evidence type="ECO:0000256" key="1">
    <source>
        <dbReference type="ARBA" id="ARBA00009437"/>
    </source>
</evidence>
<keyword evidence="2" id="KW-0805">Transcription regulation</keyword>
<name>A0A356LN22_9BURK</name>
<keyword evidence="4" id="KW-0804">Transcription</keyword>
<dbReference type="PRINTS" id="PR00039">
    <property type="entry name" value="HTHLYSR"/>
</dbReference>
<evidence type="ECO:0000256" key="2">
    <source>
        <dbReference type="ARBA" id="ARBA00023015"/>
    </source>
</evidence>
<dbReference type="InterPro" id="IPR000847">
    <property type="entry name" value="LysR_HTH_N"/>
</dbReference>
<keyword evidence="3" id="KW-0238">DNA-binding</keyword>
<dbReference type="AlphaFoldDB" id="A0A356LN22"/>
<accession>A0A356LN22</accession>
<gene>
    <name evidence="6" type="ORF">DD666_21600</name>
</gene>
<protein>
    <submittedName>
        <fullName evidence="6">LysR family transcriptional regulator</fullName>
    </submittedName>
</protein>
<dbReference type="Proteomes" id="UP000264036">
    <property type="component" value="Unassembled WGS sequence"/>
</dbReference>
<evidence type="ECO:0000313" key="6">
    <source>
        <dbReference type="EMBL" id="HBP31991.1"/>
    </source>
</evidence>
<dbReference type="EMBL" id="DOEK01000047">
    <property type="protein sequence ID" value="HBP31991.1"/>
    <property type="molecule type" value="Genomic_DNA"/>
</dbReference>
<dbReference type="Pfam" id="PF03466">
    <property type="entry name" value="LysR_substrate"/>
    <property type="match status" value="1"/>
</dbReference>
<proteinExistence type="inferred from homology"/>
<dbReference type="PROSITE" id="PS50931">
    <property type="entry name" value="HTH_LYSR"/>
    <property type="match status" value="1"/>
</dbReference>
<sequence length="299" mass="32149">MRLTIPELEAVLLVADNLSFRIAAEKANVSQPALSRRIQGAESKLNTTLFDRDKHRVTLTDAGAELVPIATRVISEFQDSLSDLSEFITGRRGVVNIWALPSVAAAILPQAAQTFQQTHPQVRLVVRAASAGQVAQAVSEGIAHMGFSIEQTSSVAGLSFMPLLTDPFVLICPKSDPLASMKIVDWKVFNNRPFVSSGPISSIRHVTDDILAKSVPNAHYVIDNISVVGAMVAAGAGIAAVPKLALRLMDTSQLQSVPLRSPAATREIGILSRKNKSLPAAATHFYNLVKDSWKGRDVK</sequence>
<dbReference type="Gene3D" id="1.10.10.10">
    <property type="entry name" value="Winged helix-like DNA-binding domain superfamily/Winged helix DNA-binding domain"/>
    <property type="match status" value="1"/>
</dbReference>
<dbReference type="PANTHER" id="PTHR30419:SF30">
    <property type="entry name" value="LYSR FAMILY TRANSCRIPTIONAL REGULATOR"/>
    <property type="match status" value="1"/>
</dbReference>
<organism evidence="6 7">
    <name type="scientific">Advenella kashmirensis</name>
    <dbReference type="NCBI Taxonomy" id="310575"/>
    <lineage>
        <taxon>Bacteria</taxon>
        <taxon>Pseudomonadati</taxon>
        <taxon>Pseudomonadota</taxon>
        <taxon>Betaproteobacteria</taxon>
        <taxon>Burkholderiales</taxon>
        <taxon>Alcaligenaceae</taxon>
    </lineage>
</organism>
<dbReference type="GO" id="GO:0005829">
    <property type="term" value="C:cytosol"/>
    <property type="evidence" value="ECO:0007669"/>
    <property type="project" value="TreeGrafter"/>
</dbReference>
<reference evidence="6 7" key="1">
    <citation type="journal article" date="2018" name="Nat. Biotechnol.">
        <title>A standardized bacterial taxonomy based on genome phylogeny substantially revises the tree of life.</title>
        <authorList>
            <person name="Parks D.H."/>
            <person name="Chuvochina M."/>
            <person name="Waite D.W."/>
            <person name="Rinke C."/>
            <person name="Skarshewski A."/>
            <person name="Chaumeil P.A."/>
            <person name="Hugenholtz P."/>
        </authorList>
    </citation>
    <scope>NUCLEOTIDE SEQUENCE [LARGE SCALE GENOMIC DNA]</scope>
    <source>
        <strain evidence="6">UBA10707</strain>
    </source>
</reference>
<dbReference type="GO" id="GO:0003677">
    <property type="term" value="F:DNA binding"/>
    <property type="evidence" value="ECO:0007669"/>
    <property type="project" value="UniProtKB-KW"/>
</dbReference>
<dbReference type="GO" id="GO:0003700">
    <property type="term" value="F:DNA-binding transcription factor activity"/>
    <property type="evidence" value="ECO:0007669"/>
    <property type="project" value="InterPro"/>
</dbReference>
<dbReference type="Gene3D" id="3.40.190.290">
    <property type="match status" value="1"/>
</dbReference>
<comment type="similarity">
    <text evidence="1">Belongs to the LysR transcriptional regulatory family.</text>
</comment>
<dbReference type="InterPro" id="IPR036388">
    <property type="entry name" value="WH-like_DNA-bd_sf"/>
</dbReference>
<evidence type="ECO:0000256" key="3">
    <source>
        <dbReference type="ARBA" id="ARBA00023125"/>
    </source>
</evidence>
<dbReference type="Pfam" id="PF00126">
    <property type="entry name" value="HTH_1"/>
    <property type="match status" value="1"/>
</dbReference>
<dbReference type="InterPro" id="IPR005119">
    <property type="entry name" value="LysR_subst-bd"/>
</dbReference>
<dbReference type="SUPFAM" id="SSF46785">
    <property type="entry name" value="Winged helix' DNA-binding domain"/>
    <property type="match status" value="1"/>
</dbReference>
<evidence type="ECO:0000313" key="7">
    <source>
        <dbReference type="Proteomes" id="UP000264036"/>
    </source>
</evidence>
<comment type="caution">
    <text evidence="6">The sequence shown here is derived from an EMBL/GenBank/DDBJ whole genome shotgun (WGS) entry which is preliminary data.</text>
</comment>
<evidence type="ECO:0000256" key="4">
    <source>
        <dbReference type="ARBA" id="ARBA00023163"/>
    </source>
</evidence>
<dbReference type="InterPro" id="IPR036390">
    <property type="entry name" value="WH_DNA-bd_sf"/>
</dbReference>
<evidence type="ECO:0000259" key="5">
    <source>
        <dbReference type="PROSITE" id="PS50931"/>
    </source>
</evidence>
<dbReference type="SUPFAM" id="SSF53850">
    <property type="entry name" value="Periplasmic binding protein-like II"/>
    <property type="match status" value="1"/>
</dbReference>